<evidence type="ECO:0000256" key="4">
    <source>
        <dbReference type="ARBA" id="ARBA00022833"/>
    </source>
</evidence>
<dbReference type="Proteomes" id="UP000681586">
    <property type="component" value="Unassembled WGS sequence"/>
</dbReference>
<dbReference type="InterPro" id="IPR003726">
    <property type="entry name" value="HCY_dom"/>
</dbReference>
<dbReference type="SUPFAM" id="SSF82282">
    <property type="entry name" value="Homocysteine S-methyltransferase"/>
    <property type="match status" value="1"/>
</dbReference>
<keyword evidence="3 5" id="KW-0479">Metal-binding</keyword>
<dbReference type="EC" id="2.1.1.10" evidence="7"/>
<dbReference type="GO" id="GO:0008168">
    <property type="term" value="F:methyltransferase activity"/>
    <property type="evidence" value="ECO:0007669"/>
    <property type="project" value="UniProtKB-KW"/>
</dbReference>
<dbReference type="PIRSF" id="PIRSF037505">
    <property type="entry name" value="Betaine_HMT"/>
    <property type="match status" value="1"/>
</dbReference>
<feature type="domain" description="Hcy-binding" evidence="6">
    <location>
        <begin position="1"/>
        <end position="299"/>
    </location>
</feature>
<feature type="binding site" evidence="5">
    <location>
        <position position="285"/>
    </location>
    <ligand>
        <name>Zn(2+)</name>
        <dbReference type="ChEBI" id="CHEBI:29105"/>
    </ligand>
</feature>
<evidence type="ECO:0000256" key="5">
    <source>
        <dbReference type="PROSITE-ProRule" id="PRU00333"/>
    </source>
</evidence>
<dbReference type="EMBL" id="JAGXBM010000006">
    <property type="protein sequence ID" value="MBS3696984.1"/>
    <property type="molecule type" value="Genomic_DNA"/>
</dbReference>
<dbReference type="Gene3D" id="3.20.20.330">
    <property type="entry name" value="Homocysteine-binding-like domain"/>
    <property type="match status" value="1"/>
</dbReference>
<keyword evidence="2 5" id="KW-0808">Transferase</keyword>
<dbReference type="PANTHER" id="PTHR46015">
    <property type="entry name" value="ZGC:172121"/>
    <property type="match status" value="1"/>
</dbReference>
<dbReference type="RefSeq" id="WP_078358397.1">
    <property type="nucleotide sequence ID" value="NZ_JAAQPD010000004.1"/>
</dbReference>
<dbReference type="NCBIfam" id="NF007020">
    <property type="entry name" value="PRK09485.1"/>
    <property type="match status" value="1"/>
</dbReference>
<gene>
    <name evidence="7" type="primary">mmuM</name>
    <name evidence="7" type="ORF">JJQ58_05855</name>
</gene>
<comment type="caution">
    <text evidence="7">The sequence shown here is derived from an EMBL/GenBank/DDBJ whole genome shotgun (WGS) entry which is preliminary data.</text>
</comment>
<accession>A0ABS5MMS3</accession>
<dbReference type="GeneID" id="86197814"/>
<keyword evidence="1 5" id="KW-0489">Methyltransferase</keyword>
<dbReference type="InterPro" id="IPR017226">
    <property type="entry name" value="BHMT-like"/>
</dbReference>
<comment type="cofactor">
    <cofactor evidence="5">
        <name>Zn(2+)</name>
        <dbReference type="ChEBI" id="CHEBI:29105"/>
    </cofactor>
</comment>
<sequence length="301" mass="33390">MRLLDKLNQKTALVLDGGLATTLEGYGCDLNSSLWSSEVLINQPDKVMQAHQAFTDAGADIVLTSTYQASFATFKAIGKETSEIEQLFEIAVKNIKEAVTDDQVVVGSLGPYGAYLSDGSEYTGQYEISVDEYIQFHEERINALINRGIYDFVFETVPNFNEIKAIVEYIIPNYSDHNTFWISCTVDNEGNLSDGTEFEKVCQYIVQHIGRVPVFGINCSSINSVEKAINKGLLELPQVIALYPNGGKTFDPIEKVWIGKGENALLVQKTKEWIAQGVQIIGGCCETTPEDIKQIHEAIER</sequence>
<dbReference type="GO" id="GO:0032259">
    <property type="term" value="P:methylation"/>
    <property type="evidence" value="ECO:0007669"/>
    <property type="project" value="UniProtKB-KW"/>
</dbReference>
<evidence type="ECO:0000256" key="3">
    <source>
        <dbReference type="ARBA" id="ARBA00022723"/>
    </source>
</evidence>
<dbReference type="PANTHER" id="PTHR46015:SF1">
    <property type="entry name" value="HOMOCYSTEINE S-METHYLTRANSFERASE-LIKE ISOFORM 1"/>
    <property type="match status" value="1"/>
</dbReference>
<reference evidence="7 8" key="1">
    <citation type="submission" date="2021-05" db="EMBL/GenBank/DDBJ databases">
        <title>Staphylococcus fleurettii isolated from lake water in First Nation community in Manitoba, Canada.</title>
        <authorList>
            <person name="Bashar S."/>
            <person name="Murdock A."/>
            <person name="Patidar R."/>
            <person name="Golding G."/>
            <person name="Farenhorst A."/>
            <person name="Kumar A."/>
        </authorList>
    </citation>
    <scope>NUCLEOTIDE SEQUENCE [LARGE SCALE GENOMIC DNA]</scope>
    <source>
        <strain evidence="7 8">SF002</strain>
    </source>
</reference>
<feature type="binding site" evidence="5">
    <location>
        <position position="219"/>
    </location>
    <ligand>
        <name>Zn(2+)</name>
        <dbReference type="ChEBI" id="CHEBI:29105"/>
    </ligand>
</feature>
<evidence type="ECO:0000256" key="2">
    <source>
        <dbReference type="ARBA" id="ARBA00022679"/>
    </source>
</evidence>
<keyword evidence="8" id="KW-1185">Reference proteome</keyword>
<dbReference type="InterPro" id="IPR051486">
    <property type="entry name" value="Hcy_S-methyltransferase"/>
</dbReference>
<evidence type="ECO:0000313" key="8">
    <source>
        <dbReference type="Proteomes" id="UP000681586"/>
    </source>
</evidence>
<dbReference type="PROSITE" id="PS50970">
    <property type="entry name" value="HCY"/>
    <property type="match status" value="1"/>
</dbReference>
<evidence type="ECO:0000259" key="6">
    <source>
        <dbReference type="PROSITE" id="PS50970"/>
    </source>
</evidence>
<keyword evidence="4 5" id="KW-0862">Zinc</keyword>
<evidence type="ECO:0000256" key="1">
    <source>
        <dbReference type="ARBA" id="ARBA00022603"/>
    </source>
</evidence>
<dbReference type="InterPro" id="IPR036589">
    <property type="entry name" value="HCY_dom_sf"/>
</dbReference>
<dbReference type="Pfam" id="PF02574">
    <property type="entry name" value="S-methyl_trans"/>
    <property type="match status" value="1"/>
</dbReference>
<organism evidence="7 8">
    <name type="scientific">Mammaliicoccus fleurettii</name>
    <dbReference type="NCBI Taxonomy" id="150056"/>
    <lineage>
        <taxon>Bacteria</taxon>
        <taxon>Bacillati</taxon>
        <taxon>Bacillota</taxon>
        <taxon>Bacilli</taxon>
        <taxon>Bacillales</taxon>
        <taxon>Staphylococcaceae</taxon>
        <taxon>Mammaliicoccus</taxon>
    </lineage>
</organism>
<feature type="binding site" evidence="5">
    <location>
        <position position="284"/>
    </location>
    <ligand>
        <name>Zn(2+)</name>
        <dbReference type="ChEBI" id="CHEBI:29105"/>
    </ligand>
</feature>
<proteinExistence type="predicted"/>
<protein>
    <submittedName>
        <fullName evidence="7">Homocysteine S-methyltransferase</fullName>
        <ecNumber evidence="7">2.1.1.10</ecNumber>
    </submittedName>
</protein>
<name>A0ABS5MMS3_9STAP</name>
<evidence type="ECO:0000313" key="7">
    <source>
        <dbReference type="EMBL" id="MBS3696984.1"/>
    </source>
</evidence>